<accession>A0AAF3EZ21</accession>
<evidence type="ECO:0000256" key="3">
    <source>
        <dbReference type="ARBA" id="ARBA00022448"/>
    </source>
</evidence>
<keyword evidence="6" id="KW-0175">Coiled coil</keyword>
<evidence type="ECO:0000256" key="2">
    <source>
        <dbReference type="ARBA" id="ARBA00005396"/>
    </source>
</evidence>
<comment type="similarity">
    <text evidence="2">Belongs to the complexin/synaphin family.</text>
</comment>
<evidence type="ECO:0000313" key="10">
    <source>
        <dbReference type="Proteomes" id="UP000887575"/>
    </source>
</evidence>
<reference evidence="11 12" key="1">
    <citation type="submission" date="2024-02" db="UniProtKB">
        <authorList>
            <consortium name="WormBaseParasite"/>
        </authorList>
    </citation>
    <scope>IDENTIFICATION</scope>
</reference>
<dbReference type="GO" id="GO:0005829">
    <property type="term" value="C:cytosol"/>
    <property type="evidence" value="ECO:0007669"/>
    <property type="project" value="UniProtKB-SubCell"/>
</dbReference>
<keyword evidence="4" id="KW-0268">Exocytosis</keyword>
<dbReference type="PANTHER" id="PTHR16705:SF4">
    <property type="entry name" value="COMPLEXIN"/>
    <property type="match status" value="1"/>
</dbReference>
<evidence type="ECO:0000256" key="7">
    <source>
        <dbReference type="ARBA" id="ARBA00037297"/>
    </source>
</evidence>
<dbReference type="CDD" id="cd22808">
    <property type="entry name" value="Complexin_NTD_CPLX_I_II"/>
    <property type="match status" value="1"/>
</dbReference>
<feature type="compositionally biased region" description="Basic and acidic residues" evidence="9">
    <location>
        <begin position="48"/>
        <end position="84"/>
    </location>
</feature>
<dbReference type="WBParaSite" id="MBELARI_LOCUS18761.1">
    <property type="protein sequence ID" value="MBELARI_LOCUS18761.1"/>
    <property type="gene ID" value="MBELARI_LOCUS18761"/>
</dbReference>
<feature type="region of interest" description="Disordered" evidence="9">
    <location>
        <begin position="1"/>
        <end position="94"/>
    </location>
</feature>
<comment type="subcellular location">
    <subcellularLocation>
        <location evidence="1">Cytoplasm</location>
        <location evidence="1">Cytosol</location>
    </subcellularLocation>
</comment>
<organism evidence="10 11">
    <name type="scientific">Mesorhabditis belari</name>
    <dbReference type="NCBI Taxonomy" id="2138241"/>
    <lineage>
        <taxon>Eukaryota</taxon>
        <taxon>Metazoa</taxon>
        <taxon>Ecdysozoa</taxon>
        <taxon>Nematoda</taxon>
        <taxon>Chromadorea</taxon>
        <taxon>Rhabditida</taxon>
        <taxon>Rhabditina</taxon>
        <taxon>Rhabditomorpha</taxon>
        <taxon>Rhabditoidea</taxon>
        <taxon>Rhabditidae</taxon>
        <taxon>Mesorhabditinae</taxon>
        <taxon>Mesorhabditis</taxon>
    </lineage>
</organism>
<keyword evidence="3" id="KW-0813">Transport</keyword>
<dbReference type="SUPFAM" id="SSF58038">
    <property type="entry name" value="SNARE fusion complex"/>
    <property type="match status" value="1"/>
</dbReference>
<name>A0AAF3EZ21_9BILA</name>
<dbReference type="Pfam" id="PF05835">
    <property type="entry name" value="Synaphin"/>
    <property type="match status" value="1"/>
</dbReference>
<evidence type="ECO:0000256" key="9">
    <source>
        <dbReference type="SAM" id="MobiDB-lite"/>
    </source>
</evidence>
<dbReference type="Gene3D" id="1.20.5.580">
    <property type="entry name" value="Single Helix bin"/>
    <property type="match status" value="1"/>
</dbReference>
<dbReference type="GO" id="GO:0046928">
    <property type="term" value="P:regulation of neurotransmitter secretion"/>
    <property type="evidence" value="ECO:0007669"/>
    <property type="project" value="TreeGrafter"/>
</dbReference>
<dbReference type="Proteomes" id="UP000887575">
    <property type="component" value="Unassembled WGS sequence"/>
</dbReference>
<dbReference type="WBParaSite" id="MBELARI_LOCUS2188.1">
    <property type="protein sequence ID" value="MBELARI_LOCUS2188.1"/>
    <property type="gene ID" value="MBELARI_LOCUS2188"/>
</dbReference>
<protein>
    <recommendedName>
        <fullName evidence="8">Putative complexin-1</fullName>
    </recommendedName>
</protein>
<sequence length="151" mass="16646">MASFVMKQMVGGKLNEMKGGLDSLTGGNEGEGEKTETGEDPEVVAARLEQEERRKDKHRKMEQEREKMRQGIRDKYNIQKKDESGGMGGFDMADGRIGAARKKTPEELAAEMHAEDDSLVGQLGLTEHVEKAKTAVNGAFEMVKGFLPFGK</sequence>
<evidence type="ECO:0000313" key="12">
    <source>
        <dbReference type="WBParaSite" id="MBELARI_LOCUS2188.1"/>
    </source>
</evidence>
<dbReference type="GO" id="GO:0031201">
    <property type="term" value="C:SNARE complex"/>
    <property type="evidence" value="ECO:0007669"/>
    <property type="project" value="TreeGrafter"/>
</dbReference>
<evidence type="ECO:0000256" key="8">
    <source>
        <dbReference type="ARBA" id="ARBA00067104"/>
    </source>
</evidence>
<evidence type="ECO:0000256" key="5">
    <source>
        <dbReference type="ARBA" id="ARBA00022775"/>
    </source>
</evidence>
<keyword evidence="5" id="KW-0532">Neurotransmitter transport</keyword>
<proteinExistence type="inferred from homology"/>
<evidence type="ECO:0000256" key="1">
    <source>
        <dbReference type="ARBA" id="ARBA00004514"/>
    </source>
</evidence>
<evidence type="ECO:0000256" key="6">
    <source>
        <dbReference type="ARBA" id="ARBA00023054"/>
    </source>
</evidence>
<evidence type="ECO:0000256" key="4">
    <source>
        <dbReference type="ARBA" id="ARBA00022483"/>
    </source>
</evidence>
<dbReference type="InterPro" id="IPR008849">
    <property type="entry name" value="Synaphin"/>
</dbReference>
<dbReference type="GO" id="GO:0019905">
    <property type="term" value="F:syntaxin binding"/>
    <property type="evidence" value="ECO:0007669"/>
    <property type="project" value="InterPro"/>
</dbReference>
<dbReference type="FunFam" id="1.20.5.580:FF:000002">
    <property type="entry name" value="Complexin, isoform AB"/>
    <property type="match status" value="1"/>
</dbReference>
<dbReference type="PANTHER" id="PTHR16705">
    <property type="entry name" value="COMPLEXIN"/>
    <property type="match status" value="1"/>
</dbReference>
<evidence type="ECO:0000313" key="11">
    <source>
        <dbReference type="WBParaSite" id="MBELARI_LOCUS18761.1"/>
    </source>
</evidence>
<keyword evidence="10" id="KW-1185">Reference proteome</keyword>
<dbReference type="GO" id="GO:0016079">
    <property type="term" value="P:synaptic vesicle exocytosis"/>
    <property type="evidence" value="ECO:0007669"/>
    <property type="project" value="TreeGrafter"/>
</dbReference>
<dbReference type="GO" id="GO:0043195">
    <property type="term" value="C:terminal bouton"/>
    <property type="evidence" value="ECO:0007669"/>
    <property type="project" value="TreeGrafter"/>
</dbReference>
<comment type="function">
    <text evidence="7">Positively regulates a late step in synaptic vesicle exocytosis.</text>
</comment>
<dbReference type="AlphaFoldDB" id="A0AAF3EZ21"/>